<dbReference type="RefSeq" id="WP_229591044.1">
    <property type="nucleotide sequence ID" value="NZ_AP024485.1"/>
</dbReference>
<proteinExistence type="predicted"/>
<protein>
    <recommendedName>
        <fullName evidence="4">Type II secretion system protein GspN</fullName>
    </recommendedName>
</protein>
<name>A0ABM7P7U4_9BACT</name>
<evidence type="ECO:0000313" key="3">
    <source>
        <dbReference type="Proteomes" id="UP001053296"/>
    </source>
</evidence>
<keyword evidence="1" id="KW-0812">Transmembrane</keyword>
<evidence type="ECO:0008006" key="4">
    <source>
        <dbReference type="Google" id="ProtNLM"/>
    </source>
</evidence>
<feature type="transmembrane region" description="Helical" evidence="1">
    <location>
        <begin position="15"/>
        <end position="36"/>
    </location>
</feature>
<organism evidence="2 3">
    <name type="scientific">Pseudodesulfovibrio sediminis</name>
    <dbReference type="NCBI Taxonomy" id="2810563"/>
    <lineage>
        <taxon>Bacteria</taxon>
        <taxon>Pseudomonadati</taxon>
        <taxon>Thermodesulfobacteriota</taxon>
        <taxon>Desulfovibrionia</taxon>
        <taxon>Desulfovibrionales</taxon>
        <taxon>Desulfovibrionaceae</taxon>
    </lineage>
</organism>
<evidence type="ECO:0000256" key="1">
    <source>
        <dbReference type="SAM" id="Phobius"/>
    </source>
</evidence>
<evidence type="ECO:0000313" key="2">
    <source>
        <dbReference type="EMBL" id="BCS89054.1"/>
    </source>
</evidence>
<sequence length="248" mass="27281">MAYTNPVHSTLPGRILARLLLISVGFVLGLALFTPWHKIWASALTKVDEGLPTVGLTWGEIDHDGPLGFRVHDFKITVAQTPGYLHFKQAFVSIGISPLAKVRLDTGGPQCMLELFSNGVFEFEGDLNLTYLLGYSDFKGILHAAGSLFMPQGAILPKDGWVDVRTPLLILPGEKPVEDLAFTASITNEKMDIRDFSIRLPITYKSVGKGVIDPSDLFRTTFDLNGEMTIGREVFPYDVKGTLADAIW</sequence>
<dbReference type="Proteomes" id="UP001053296">
    <property type="component" value="Chromosome"/>
</dbReference>
<keyword evidence="1" id="KW-1133">Transmembrane helix</keyword>
<keyword evidence="1" id="KW-0472">Membrane</keyword>
<gene>
    <name evidence="2" type="ORF">PSDVSF_22960</name>
</gene>
<dbReference type="EMBL" id="AP024485">
    <property type="protein sequence ID" value="BCS89054.1"/>
    <property type="molecule type" value="Genomic_DNA"/>
</dbReference>
<accession>A0ABM7P7U4</accession>
<keyword evidence="3" id="KW-1185">Reference proteome</keyword>
<reference evidence="2" key="1">
    <citation type="journal article" date="2022" name="Arch. Microbiol.">
        <title>Pseudodesulfovibrio sediminis sp. nov., a mesophilic and neutrophilic sulfate-reducing bacterium isolated from sediment of a brackish lake.</title>
        <authorList>
            <person name="Takahashi A."/>
            <person name="Kojima H."/>
            <person name="Watanabe M."/>
            <person name="Fukui M."/>
        </authorList>
    </citation>
    <scope>NUCLEOTIDE SEQUENCE</scope>
    <source>
        <strain evidence="2">SF6</strain>
    </source>
</reference>